<accession>A0A482WCW9</accession>
<dbReference type="InterPro" id="IPR011043">
    <property type="entry name" value="Gal_Oxase/kelch_b-propeller"/>
</dbReference>
<gene>
    <name evidence="2" type="ORF">BDFB_005577</name>
</gene>
<dbReference type="AlphaFoldDB" id="A0A482WCW9"/>
<protein>
    <submittedName>
        <fullName evidence="2">Uncharacterized protein</fullName>
    </submittedName>
</protein>
<dbReference type="SUPFAM" id="SSF50965">
    <property type="entry name" value="Galactose oxidase, central domain"/>
    <property type="match status" value="1"/>
</dbReference>
<dbReference type="GO" id="GO:0005737">
    <property type="term" value="C:cytoplasm"/>
    <property type="evidence" value="ECO:0007669"/>
    <property type="project" value="TreeGrafter"/>
</dbReference>
<name>A0A482WCW9_ASBVE</name>
<evidence type="ECO:0000256" key="1">
    <source>
        <dbReference type="SAM" id="MobiDB-lite"/>
    </source>
</evidence>
<organism evidence="2 3">
    <name type="scientific">Asbolus verrucosus</name>
    <name type="common">Desert ironclad beetle</name>
    <dbReference type="NCBI Taxonomy" id="1661398"/>
    <lineage>
        <taxon>Eukaryota</taxon>
        <taxon>Metazoa</taxon>
        <taxon>Ecdysozoa</taxon>
        <taxon>Arthropoda</taxon>
        <taxon>Hexapoda</taxon>
        <taxon>Insecta</taxon>
        <taxon>Pterygota</taxon>
        <taxon>Neoptera</taxon>
        <taxon>Endopterygota</taxon>
        <taxon>Coleoptera</taxon>
        <taxon>Polyphaga</taxon>
        <taxon>Cucujiformia</taxon>
        <taxon>Tenebrionidae</taxon>
        <taxon>Pimeliinae</taxon>
        <taxon>Asbolus</taxon>
    </lineage>
</organism>
<evidence type="ECO:0000313" key="3">
    <source>
        <dbReference type="Proteomes" id="UP000292052"/>
    </source>
</evidence>
<reference evidence="2 3" key="1">
    <citation type="submission" date="2017-03" db="EMBL/GenBank/DDBJ databases">
        <title>Genome of the blue death feigning beetle - Asbolus verrucosus.</title>
        <authorList>
            <person name="Rider S.D."/>
        </authorList>
    </citation>
    <scope>NUCLEOTIDE SEQUENCE [LARGE SCALE GENOMIC DNA]</scope>
    <source>
        <strain evidence="2">Butters</strain>
        <tissue evidence="2">Head and leg muscle</tissue>
    </source>
</reference>
<dbReference type="Proteomes" id="UP000292052">
    <property type="component" value="Unassembled WGS sequence"/>
</dbReference>
<keyword evidence="3" id="KW-1185">Reference proteome</keyword>
<feature type="compositionally biased region" description="Basic and acidic residues" evidence="1">
    <location>
        <begin position="575"/>
        <end position="585"/>
    </location>
</feature>
<comment type="caution">
    <text evidence="2">The sequence shown here is derived from an EMBL/GenBank/DDBJ whole genome shotgun (WGS) entry which is preliminary data.</text>
</comment>
<sequence>MWSAVAPADVDSPAPSARSKHSATLVGEHVFLLVTGKWQLLKPSGDKLPSLQEHSAVAYKDNIYVFGGEVGFSAGTETPLWCYDIKNNSWRKIRSKKGVATPKGRRGHTALIHRGNMLIYGGYQDLRGSCSELWAFHFETESWHLLSTAASKANNIDVFPPPRHKHSAIIHDDAMWIYGGMTDLQERGDLWKWDIVSKTWNNIKTKINPGPLHSHAVCKLPSSMLLFGGERNGHPINELWKFNFSIESWEKITISGTKPQPRSESIAFTVSELLLTDSSSSLENKSFRVRSRTCISADRNSRHSSYLPNNRVAPCEKTYIFQPSQTNYTDGSDLAQQYSESKASRSFLQEISKISQISRLNSKCSYTVLTGCTTDSTESLLKQHASPPNSDDYVVETEIVTPSRGTMVKSKSAYVIKKKYQTESDEQKELAKKRVEFDCGSKKMPREPISVPNFSVLTLPTPVLTPVEAAKLVYLDTDDENDLINDVHPPDNVTIVKANDSIVYENFNPVKRGESYSSHLGYADNPLYQHMMKLHCSDLPEQENVSSTSDYASIETMNRLSSASNYSVKTNTPQEENHKNRERDGPFGFCNPNYMGPDIKALLNSGEKKNIAKLLTSQNSKLHNSEEDLLELQDYNGIITKNTKVYYRNSTRDRPPKFLALENNVQRPKESKHRALSAGRVERNRIEKPNPEQDFNRILDPFVPLHIYIIGGKEQGQVTVFQRPISIWKLKLF</sequence>
<dbReference type="PANTHER" id="PTHR15526">
    <property type="entry name" value="MUSKELIN"/>
    <property type="match status" value="1"/>
</dbReference>
<proteinExistence type="predicted"/>
<dbReference type="Gene3D" id="2.120.10.80">
    <property type="entry name" value="Kelch-type beta propeller"/>
    <property type="match status" value="2"/>
</dbReference>
<dbReference type="PANTHER" id="PTHR15526:SF5">
    <property type="entry name" value="MUSKELIN"/>
    <property type="match status" value="1"/>
</dbReference>
<dbReference type="EMBL" id="QDEB01003593">
    <property type="protein sequence ID" value="RZC42924.1"/>
    <property type="molecule type" value="Genomic_DNA"/>
</dbReference>
<evidence type="ECO:0000313" key="2">
    <source>
        <dbReference type="EMBL" id="RZC42924.1"/>
    </source>
</evidence>
<dbReference type="SUPFAM" id="SSF117281">
    <property type="entry name" value="Kelch motif"/>
    <property type="match status" value="1"/>
</dbReference>
<dbReference type="STRING" id="1661398.A0A482WCW9"/>
<dbReference type="InterPro" id="IPR052456">
    <property type="entry name" value="CTLH_complex_component"/>
</dbReference>
<feature type="region of interest" description="Disordered" evidence="1">
    <location>
        <begin position="562"/>
        <end position="586"/>
    </location>
</feature>
<dbReference type="Pfam" id="PF24681">
    <property type="entry name" value="Kelch_KLHDC2_KLHL20_DRC7"/>
    <property type="match status" value="2"/>
</dbReference>
<dbReference type="InterPro" id="IPR015915">
    <property type="entry name" value="Kelch-typ_b-propeller"/>
</dbReference>
<feature type="compositionally biased region" description="Polar residues" evidence="1">
    <location>
        <begin position="562"/>
        <end position="574"/>
    </location>
</feature>
<dbReference type="OrthoDB" id="432528at2759"/>